<evidence type="ECO:0000256" key="2">
    <source>
        <dbReference type="ARBA" id="ARBA00004367"/>
    </source>
</evidence>
<feature type="transmembrane region" description="Helical" evidence="16">
    <location>
        <begin position="508"/>
        <end position="530"/>
    </location>
</feature>
<evidence type="ECO:0000256" key="3">
    <source>
        <dbReference type="ARBA" id="ARBA00008277"/>
    </source>
</evidence>
<dbReference type="InterPro" id="IPR007266">
    <property type="entry name" value="Ero1"/>
</dbReference>
<evidence type="ECO:0000256" key="13">
    <source>
        <dbReference type="ARBA" id="ARBA00023157"/>
    </source>
</evidence>
<keyword evidence="11" id="KW-0560">Oxidoreductase</keyword>
<evidence type="ECO:0000256" key="15">
    <source>
        <dbReference type="ARBA" id="ARBA00023284"/>
    </source>
</evidence>
<keyword evidence="18" id="KW-1185">Reference proteome</keyword>
<evidence type="ECO:0000256" key="10">
    <source>
        <dbReference type="ARBA" id="ARBA00022982"/>
    </source>
</evidence>
<comment type="caution">
    <text evidence="17">The sequence shown here is derived from an EMBL/GenBank/DDBJ whole genome shotgun (WGS) entry which is preliminary data.</text>
</comment>
<comment type="subunit">
    <text evidence="4">May function both as a monomer and a homodimer.</text>
</comment>
<name>A0ABQ7J5L8_9APIC</name>
<keyword evidence="8" id="KW-0256">Endoplasmic reticulum</keyword>
<comment type="subcellular location">
    <subcellularLocation>
        <location evidence="2">Endoplasmic reticulum membrane</location>
        <topology evidence="2">Peripheral membrane protein</topology>
        <orientation evidence="2">Lumenal side</orientation>
    </subcellularLocation>
</comment>
<proteinExistence type="inferred from homology"/>
<keyword evidence="9" id="KW-0274">FAD</keyword>
<comment type="cofactor">
    <cofactor evidence="1">
        <name>FAD</name>
        <dbReference type="ChEBI" id="CHEBI:57692"/>
    </cofactor>
</comment>
<keyword evidence="16" id="KW-0812">Transmembrane</keyword>
<organism evidence="17 18">
    <name type="scientific">Cardiosporidium cionae</name>
    <dbReference type="NCBI Taxonomy" id="476202"/>
    <lineage>
        <taxon>Eukaryota</taxon>
        <taxon>Sar</taxon>
        <taxon>Alveolata</taxon>
        <taxon>Apicomplexa</taxon>
        <taxon>Aconoidasida</taxon>
        <taxon>Nephromycida</taxon>
        <taxon>Cardiosporidium</taxon>
    </lineage>
</organism>
<evidence type="ECO:0000256" key="9">
    <source>
        <dbReference type="ARBA" id="ARBA00022827"/>
    </source>
</evidence>
<evidence type="ECO:0000256" key="12">
    <source>
        <dbReference type="ARBA" id="ARBA00023136"/>
    </source>
</evidence>
<keyword evidence="15" id="KW-0676">Redox-active center</keyword>
<gene>
    <name evidence="17" type="ORF">IE077_001372</name>
</gene>
<dbReference type="InterPro" id="IPR037192">
    <property type="entry name" value="ERO1-like_sf"/>
</dbReference>
<evidence type="ECO:0000256" key="14">
    <source>
        <dbReference type="ARBA" id="ARBA00023180"/>
    </source>
</evidence>
<comment type="similarity">
    <text evidence="3">Belongs to the EROs family.</text>
</comment>
<keyword evidence="10" id="KW-0249">Electron transport</keyword>
<evidence type="ECO:0000256" key="16">
    <source>
        <dbReference type="SAM" id="Phobius"/>
    </source>
</evidence>
<reference evidence="17 18" key="1">
    <citation type="journal article" date="2020" name="bioRxiv">
        <title>Metabolic contributions of an alphaproteobacterial endosymbiont in the apicomplexan Cardiosporidium cionae.</title>
        <authorList>
            <person name="Hunter E.S."/>
            <person name="Paight C.J."/>
            <person name="Lane C.E."/>
        </authorList>
    </citation>
    <scope>NUCLEOTIDE SEQUENCE [LARGE SCALE GENOMIC DNA]</scope>
    <source>
        <strain evidence="17">ESH_2018</strain>
    </source>
</reference>
<dbReference type="PANTHER" id="PTHR12613:SF0">
    <property type="entry name" value="ERO1-LIKE PROTEIN"/>
    <property type="match status" value="1"/>
</dbReference>
<evidence type="ECO:0000256" key="5">
    <source>
        <dbReference type="ARBA" id="ARBA00022448"/>
    </source>
</evidence>
<keyword evidence="6" id="KW-0285">Flavoprotein</keyword>
<accession>A0ABQ7J5L8</accession>
<keyword evidence="16" id="KW-1133">Transmembrane helix</keyword>
<keyword evidence="14" id="KW-0325">Glycoprotein</keyword>
<dbReference type="Pfam" id="PF04137">
    <property type="entry name" value="ERO1"/>
    <property type="match status" value="1"/>
</dbReference>
<evidence type="ECO:0000256" key="11">
    <source>
        <dbReference type="ARBA" id="ARBA00023002"/>
    </source>
</evidence>
<keyword evidence="5" id="KW-0813">Transport</keyword>
<evidence type="ECO:0000256" key="6">
    <source>
        <dbReference type="ARBA" id="ARBA00022630"/>
    </source>
</evidence>
<keyword evidence="7" id="KW-0732">Signal</keyword>
<evidence type="ECO:0000256" key="7">
    <source>
        <dbReference type="ARBA" id="ARBA00022729"/>
    </source>
</evidence>
<evidence type="ECO:0000256" key="1">
    <source>
        <dbReference type="ARBA" id="ARBA00001974"/>
    </source>
</evidence>
<evidence type="ECO:0000313" key="17">
    <source>
        <dbReference type="EMBL" id="KAF8819224.1"/>
    </source>
</evidence>
<evidence type="ECO:0000256" key="8">
    <source>
        <dbReference type="ARBA" id="ARBA00022824"/>
    </source>
</evidence>
<evidence type="ECO:0000256" key="4">
    <source>
        <dbReference type="ARBA" id="ARBA00011802"/>
    </source>
</evidence>
<dbReference type="SUPFAM" id="SSF110019">
    <property type="entry name" value="ERO1-like"/>
    <property type="match status" value="1"/>
</dbReference>
<dbReference type="PANTHER" id="PTHR12613">
    <property type="entry name" value="ERO1-RELATED"/>
    <property type="match status" value="1"/>
</dbReference>
<dbReference type="Proteomes" id="UP000823046">
    <property type="component" value="Unassembled WGS sequence"/>
</dbReference>
<dbReference type="EMBL" id="JADAQX010000879">
    <property type="protein sequence ID" value="KAF8819224.1"/>
    <property type="molecule type" value="Genomic_DNA"/>
</dbReference>
<keyword evidence="13" id="KW-1015">Disulfide bond</keyword>
<evidence type="ECO:0000313" key="18">
    <source>
        <dbReference type="Proteomes" id="UP000823046"/>
    </source>
</evidence>
<sequence length="570" mass="65683">MRKDRAAIFISCRTQISIWLAWKFFLSFLLMTIHCSKNGFLRVAIIASAEAQPLPMKKESYFPPNISASNASEQTHPFFGGLGFSLGNALIRDLKERTSGSIFNFVSSLFRTLGLGDEAAAILFPFWNIPSEYEITNAQHLMASPTIPELNEDLDHARGILARLRQYEFFKRYRVNLDAECPFWVMERMCTREDACSVCECNEEDIPYPWKMKPLEAFVDRNLENSKARWFHFSDLGDSLPIHSPEMTNGVPQPKGAYVDLHLNPPAFTGYRGMPIWQQIYRENCLYKSNEETNGDFSQCSESAVFYSIISGMHSGIAALSSEFYYPSGKSSNPQINSADFENNSRYSFAFFREKLTEHPERIANLYFLFSLMLRTVCRLESILEECTCETGNKQNDLSARADLLSLLNQSYHSCKTRFIEKPLFFSRYEEAERRLQNITRILDCIQCEKCRLHGKLKMSALQVVLKAASALPKIDLLERNEVTALINSLAYLTDSLFVYQRFVSRLFWLRIQFLLVLLVFSISIGWICSRSIRARIKRRLLLKVAHLLPQRLIDPFLPDRHTSPSVKEY</sequence>
<protein>
    <submittedName>
        <fullName evidence="17">Endoplasmic reticulum oxidoreductin</fullName>
    </submittedName>
</protein>
<keyword evidence="12 16" id="KW-0472">Membrane</keyword>